<accession>A0ABS8Z5R2</accession>
<evidence type="ECO:0000313" key="1">
    <source>
        <dbReference type="EMBL" id="MCE7002110.1"/>
    </source>
</evidence>
<dbReference type="RefSeq" id="WP_233723147.1">
    <property type="nucleotide sequence ID" value="NZ_JAJVCN010000001.1"/>
</dbReference>
<organism evidence="1 2">
    <name type="scientific">Kibdelosporangium philippinense</name>
    <dbReference type="NCBI Taxonomy" id="211113"/>
    <lineage>
        <taxon>Bacteria</taxon>
        <taxon>Bacillati</taxon>
        <taxon>Actinomycetota</taxon>
        <taxon>Actinomycetes</taxon>
        <taxon>Pseudonocardiales</taxon>
        <taxon>Pseudonocardiaceae</taxon>
        <taxon>Kibdelosporangium</taxon>
    </lineage>
</organism>
<comment type="caution">
    <text evidence="1">The sequence shown here is derived from an EMBL/GenBank/DDBJ whole genome shotgun (WGS) entry which is preliminary data.</text>
</comment>
<name>A0ABS8Z5R2_9PSEU</name>
<dbReference type="Proteomes" id="UP001521150">
    <property type="component" value="Unassembled WGS sequence"/>
</dbReference>
<protein>
    <submittedName>
        <fullName evidence="1">Uncharacterized protein</fullName>
    </submittedName>
</protein>
<sequence length="67" mass="7103">MAVVAIPLVAAAQANAESRPPQPVASSLHLDFRVDGMRAGIHVDRHGVSQWFSDKHLGIKQSASIGC</sequence>
<keyword evidence="2" id="KW-1185">Reference proteome</keyword>
<reference evidence="1 2" key="1">
    <citation type="submission" date="2021-12" db="EMBL/GenBank/DDBJ databases">
        <title>Genome sequence of Kibdelosporangium philippinense ATCC 49844.</title>
        <authorList>
            <person name="Fedorov E.A."/>
            <person name="Omeragic M."/>
            <person name="Shalygina K.F."/>
            <person name="Maclea K.S."/>
        </authorList>
    </citation>
    <scope>NUCLEOTIDE SEQUENCE [LARGE SCALE GENOMIC DNA]</scope>
    <source>
        <strain evidence="1 2">ATCC 49844</strain>
    </source>
</reference>
<dbReference type="EMBL" id="JAJVCN010000001">
    <property type="protein sequence ID" value="MCE7002110.1"/>
    <property type="molecule type" value="Genomic_DNA"/>
</dbReference>
<proteinExistence type="predicted"/>
<evidence type="ECO:0000313" key="2">
    <source>
        <dbReference type="Proteomes" id="UP001521150"/>
    </source>
</evidence>
<gene>
    <name evidence="1" type="ORF">LWC34_04610</name>
</gene>